<dbReference type="FunFam" id="3.40.190.80:FF:000011">
    <property type="entry name" value="Fructose-1,6-bisphosphatase class 1"/>
    <property type="match status" value="1"/>
</dbReference>
<evidence type="ECO:0000256" key="6">
    <source>
        <dbReference type="ARBA" id="ARBA00022801"/>
    </source>
</evidence>
<dbReference type="Pfam" id="PF18913">
    <property type="entry name" value="FBPase_C"/>
    <property type="match status" value="1"/>
</dbReference>
<dbReference type="PANTHER" id="PTHR11556">
    <property type="entry name" value="FRUCTOSE-1,6-BISPHOSPHATASE-RELATED"/>
    <property type="match status" value="1"/>
</dbReference>
<comment type="pathway">
    <text evidence="2">Carbohydrate biosynthesis; Calvin cycle.</text>
</comment>
<feature type="binding site" evidence="9">
    <location>
        <position position="200"/>
    </location>
    <ligand>
        <name>substrate</name>
    </ligand>
</feature>
<dbReference type="PIRSF" id="PIRSF500210">
    <property type="entry name" value="FBPtase"/>
    <property type="match status" value="1"/>
</dbReference>
<dbReference type="InterPro" id="IPR000146">
    <property type="entry name" value="FBPase_class-1"/>
</dbReference>
<evidence type="ECO:0000256" key="8">
    <source>
        <dbReference type="ARBA" id="ARBA00023277"/>
    </source>
</evidence>
<dbReference type="Gene3D" id="3.40.190.80">
    <property type="match status" value="1"/>
</dbReference>
<comment type="subunit">
    <text evidence="9">Homotetramer.</text>
</comment>
<dbReference type="InterPro" id="IPR033391">
    <property type="entry name" value="FBPase_N"/>
</dbReference>
<evidence type="ECO:0000259" key="12">
    <source>
        <dbReference type="Pfam" id="PF18913"/>
    </source>
</evidence>
<dbReference type="GO" id="GO:0000287">
    <property type="term" value="F:magnesium ion binding"/>
    <property type="evidence" value="ECO:0007669"/>
    <property type="project" value="UniProtKB-UniRule"/>
</dbReference>
<dbReference type="HAMAP" id="MF_01855">
    <property type="entry name" value="FBPase_class1"/>
    <property type="match status" value="1"/>
</dbReference>
<dbReference type="InterPro" id="IPR020548">
    <property type="entry name" value="Fructose_bisphosphatase_AS"/>
</dbReference>
<evidence type="ECO:0000256" key="2">
    <source>
        <dbReference type="ARBA" id="ARBA00005215"/>
    </source>
</evidence>
<accession>A0A975NNN1</accession>
<proteinExistence type="inferred from homology"/>
<feature type="binding site" evidence="9">
    <location>
        <position position="109"/>
    </location>
    <ligand>
        <name>Mg(2+)</name>
        <dbReference type="ChEBI" id="CHEBI:18420"/>
        <label>1</label>
    </ligand>
</feature>
<comment type="catalytic activity">
    <reaction evidence="1 9">
        <text>beta-D-fructose 1,6-bisphosphate + H2O = beta-D-fructose 6-phosphate + phosphate</text>
        <dbReference type="Rhea" id="RHEA:11064"/>
        <dbReference type="ChEBI" id="CHEBI:15377"/>
        <dbReference type="ChEBI" id="CHEBI:32966"/>
        <dbReference type="ChEBI" id="CHEBI:43474"/>
        <dbReference type="ChEBI" id="CHEBI:57634"/>
        <dbReference type="EC" id="3.1.3.11"/>
    </reaction>
</comment>
<feature type="binding site" evidence="9">
    <location>
        <position position="112"/>
    </location>
    <ligand>
        <name>Mg(2+)</name>
        <dbReference type="ChEBI" id="CHEBI:18420"/>
        <label>2</label>
    </ligand>
</feature>
<feature type="binding site" evidence="9">
    <location>
        <position position="111"/>
    </location>
    <ligand>
        <name>Mg(2+)</name>
        <dbReference type="ChEBI" id="CHEBI:18420"/>
        <label>1</label>
    </ligand>
</feature>
<dbReference type="GO" id="GO:0030388">
    <property type="term" value="P:fructose 1,6-bisphosphate metabolic process"/>
    <property type="evidence" value="ECO:0007669"/>
    <property type="project" value="TreeGrafter"/>
</dbReference>
<keyword evidence="6 9" id="KW-0378">Hydrolase</keyword>
<protein>
    <recommendedName>
        <fullName evidence="9">Fructose-1,6-bisphosphatase class 1</fullName>
        <shortName evidence="9">FBPase class 1</shortName>
        <ecNumber evidence="9">3.1.3.11</ecNumber>
    </recommendedName>
    <alternativeName>
        <fullName evidence="9">D-fructose-1,6-bisphosphate 1-phosphohydrolase class 1</fullName>
    </alternativeName>
</protein>
<comment type="cofactor">
    <cofactor evidence="9">
        <name>Mg(2+)</name>
        <dbReference type="ChEBI" id="CHEBI:18420"/>
    </cofactor>
    <text evidence="9">Binds 2 magnesium ions per subunit.</text>
</comment>
<keyword evidence="7 9" id="KW-0460">Magnesium</keyword>
<dbReference type="RefSeq" id="WP_215612952.1">
    <property type="nucleotide sequence ID" value="NZ_CP076135.1"/>
</dbReference>
<dbReference type="InterPro" id="IPR044015">
    <property type="entry name" value="FBPase_C_dom"/>
</dbReference>
<evidence type="ECO:0000259" key="11">
    <source>
        <dbReference type="Pfam" id="PF00316"/>
    </source>
</evidence>
<keyword evidence="4 9" id="KW-0963">Cytoplasm</keyword>
<dbReference type="GO" id="GO:0005829">
    <property type="term" value="C:cytosol"/>
    <property type="evidence" value="ECO:0007669"/>
    <property type="project" value="TreeGrafter"/>
</dbReference>
<dbReference type="EMBL" id="CP076135">
    <property type="protein sequence ID" value="QWG17299.1"/>
    <property type="molecule type" value="Genomic_DNA"/>
</dbReference>
<feature type="binding site" evidence="9">
    <location>
        <begin position="112"/>
        <end position="115"/>
    </location>
    <ligand>
        <name>substrate</name>
    </ligand>
</feature>
<feature type="binding site" evidence="9">
    <location>
        <position position="90"/>
    </location>
    <ligand>
        <name>Mg(2+)</name>
        <dbReference type="ChEBI" id="CHEBI:18420"/>
        <label>1</label>
    </ligand>
</feature>
<evidence type="ECO:0000256" key="10">
    <source>
        <dbReference type="RuleBase" id="RU000508"/>
    </source>
</evidence>
<dbReference type="NCBIfam" id="NF006779">
    <property type="entry name" value="PRK09293.1-3"/>
    <property type="match status" value="1"/>
</dbReference>
<evidence type="ECO:0000313" key="13">
    <source>
        <dbReference type="EMBL" id="QWG17299.1"/>
    </source>
</evidence>
<feature type="binding site" evidence="9">
    <location>
        <position position="109"/>
    </location>
    <ligand>
        <name>Mg(2+)</name>
        <dbReference type="ChEBI" id="CHEBI:18420"/>
        <label>2</label>
    </ligand>
</feature>
<feature type="domain" description="Fructose-1-6-bisphosphatase class I N-terminal" evidence="11">
    <location>
        <begin position="22"/>
        <end position="183"/>
    </location>
</feature>
<feature type="domain" description="Fructose-1-6-bisphosphatase class 1 C-terminal" evidence="12">
    <location>
        <begin position="190"/>
        <end position="323"/>
    </location>
</feature>
<comment type="similarity">
    <text evidence="3 9 10">Belongs to the FBPase class 1 family.</text>
</comment>
<reference evidence="13" key="1">
    <citation type="submission" date="2021-06" db="EMBL/GenBank/DDBJ databases">
        <title>Bradyrhizobium sp. S2-11-2 Genome sequencing.</title>
        <authorList>
            <person name="Jin L."/>
        </authorList>
    </citation>
    <scope>NUCLEOTIDE SEQUENCE</scope>
    <source>
        <strain evidence="13">S2-11-2</strain>
    </source>
</reference>
<keyword evidence="8 9" id="KW-0119">Carbohydrate metabolism</keyword>
<dbReference type="PRINTS" id="PR00115">
    <property type="entry name" value="F16BPHPHTASE"/>
</dbReference>
<evidence type="ECO:0000256" key="3">
    <source>
        <dbReference type="ARBA" id="ARBA00010941"/>
    </source>
</evidence>
<dbReference type="EC" id="3.1.3.11" evidence="9"/>
<dbReference type="PROSITE" id="PS00124">
    <property type="entry name" value="FBPASE"/>
    <property type="match status" value="1"/>
</dbReference>
<evidence type="ECO:0000256" key="1">
    <source>
        <dbReference type="ARBA" id="ARBA00001273"/>
    </source>
</evidence>
<feature type="binding site" evidence="9">
    <location>
        <position position="272"/>
    </location>
    <ligand>
        <name>Mg(2+)</name>
        <dbReference type="ChEBI" id="CHEBI:18420"/>
        <label>2</label>
    </ligand>
</feature>
<dbReference type="InterPro" id="IPR028343">
    <property type="entry name" value="FBPtase"/>
</dbReference>
<dbReference type="GO" id="GO:0006000">
    <property type="term" value="P:fructose metabolic process"/>
    <property type="evidence" value="ECO:0007669"/>
    <property type="project" value="TreeGrafter"/>
</dbReference>
<evidence type="ECO:0000256" key="5">
    <source>
        <dbReference type="ARBA" id="ARBA00022723"/>
    </source>
</evidence>
<dbReference type="GO" id="GO:0006002">
    <property type="term" value="P:fructose 6-phosphate metabolic process"/>
    <property type="evidence" value="ECO:0007669"/>
    <property type="project" value="TreeGrafter"/>
</dbReference>
<dbReference type="SUPFAM" id="SSF56655">
    <property type="entry name" value="Carbohydrate phosphatase"/>
    <property type="match status" value="1"/>
</dbReference>
<dbReference type="Gene3D" id="3.30.540.10">
    <property type="entry name" value="Fructose-1,6-Bisphosphatase, subunit A, domain 1"/>
    <property type="match status" value="1"/>
</dbReference>
<keyword evidence="5 9" id="KW-0479">Metal-binding</keyword>
<dbReference type="Pfam" id="PF00316">
    <property type="entry name" value="FBPase"/>
    <property type="match status" value="1"/>
</dbReference>
<organism evidence="13 14">
    <name type="scientific">Bradyrhizobium sediminis</name>
    <dbReference type="NCBI Taxonomy" id="2840469"/>
    <lineage>
        <taxon>Bacteria</taxon>
        <taxon>Pseudomonadati</taxon>
        <taxon>Pseudomonadota</taxon>
        <taxon>Alphaproteobacteria</taxon>
        <taxon>Hyphomicrobiales</taxon>
        <taxon>Nitrobacteraceae</taxon>
        <taxon>Bradyrhizobium</taxon>
    </lineage>
</organism>
<evidence type="ECO:0000256" key="9">
    <source>
        <dbReference type="HAMAP-Rule" id="MF_01855"/>
    </source>
</evidence>
<dbReference type="NCBIfam" id="NF006780">
    <property type="entry name" value="PRK09293.1-4"/>
    <property type="match status" value="1"/>
</dbReference>
<dbReference type="CDD" id="cd00354">
    <property type="entry name" value="FBPase"/>
    <property type="match status" value="1"/>
</dbReference>
<dbReference type="PANTHER" id="PTHR11556:SF35">
    <property type="entry name" value="SEDOHEPTULOSE-1,7-BISPHOSPHATASE, CHLOROPLASTIC"/>
    <property type="match status" value="1"/>
</dbReference>
<comment type="caution">
    <text evidence="9">Lacks conserved residue(s) required for the propagation of feature annotation.</text>
</comment>
<dbReference type="AlphaFoldDB" id="A0A975NNN1"/>
<sequence>MNPGLSLRQYLDVHASADPLRRAVIEVVAALAQASTEISDLIRSGALAGITGQAQGRNADGDVQKDLDLRADRIIRMSLEPLPIAAIASEEAMESEILYPAAPISIAVDPLDGSSNIDTNMSVGTIFSVLPTPRDIRATFTQPGASQLAAGFFVYGPQTSLVLTLGRGVDIFTLDRGANLFKLIRSAVQIPADTAEFAINASNQRHWEPPVQAFIEDCMAGASGERGKDFNMRWIGSLVAEAYRILTRGGIFLYPADAREGYGEGRLRLVYEANPMAFIMEQAGGEASTGRQRILDLAPGALHQRVPLIMGSRDKVRRLERLHMSPDIKSEKNAPLFAHRGLFRN</sequence>
<dbReference type="GO" id="GO:0005986">
    <property type="term" value="P:sucrose biosynthetic process"/>
    <property type="evidence" value="ECO:0007669"/>
    <property type="project" value="TreeGrafter"/>
</dbReference>
<evidence type="ECO:0000256" key="4">
    <source>
        <dbReference type="ARBA" id="ARBA00022490"/>
    </source>
</evidence>
<comment type="subcellular location">
    <subcellularLocation>
        <location evidence="9">Cytoplasm</location>
    </subcellularLocation>
</comment>
<dbReference type="Proteomes" id="UP000680805">
    <property type="component" value="Chromosome"/>
</dbReference>
<evidence type="ECO:0000313" key="14">
    <source>
        <dbReference type="Proteomes" id="UP000680805"/>
    </source>
</evidence>
<dbReference type="PIRSF" id="PIRSF000904">
    <property type="entry name" value="FBPtase_SBPase"/>
    <property type="match status" value="1"/>
</dbReference>
<gene>
    <name evidence="9" type="primary">fbp</name>
    <name evidence="13" type="ORF">KMZ68_20350</name>
</gene>
<name>A0A975NNN1_9BRAD</name>
<dbReference type="GO" id="GO:0006094">
    <property type="term" value="P:gluconeogenesis"/>
    <property type="evidence" value="ECO:0007669"/>
    <property type="project" value="UniProtKB-UniRule"/>
</dbReference>
<evidence type="ECO:0000256" key="7">
    <source>
        <dbReference type="ARBA" id="ARBA00022842"/>
    </source>
</evidence>
<dbReference type="GO" id="GO:0042132">
    <property type="term" value="F:fructose 1,6-bisphosphate 1-phosphatase activity"/>
    <property type="evidence" value="ECO:0007669"/>
    <property type="project" value="UniProtKB-UniRule"/>
</dbReference>
<dbReference type="KEGG" id="bsei:KMZ68_20350"/>